<proteinExistence type="inferred from homology"/>
<evidence type="ECO:0000256" key="4">
    <source>
        <dbReference type="ARBA" id="ARBA00022884"/>
    </source>
</evidence>
<dbReference type="OrthoDB" id="5293604at2"/>
<dbReference type="HAMAP" id="MF_00765">
    <property type="entry name" value="DarP"/>
    <property type="match status" value="1"/>
</dbReference>
<reference evidence="6 7" key="1">
    <citation type="submission" date="2018-11" db="EMBL/GenBank/DDBJ databases">
        <title>Genomic Encyclopedia of Type Strains, Phase IV (KMG-IV): sequencing the most valuable type-strain genomes for metagenomic binning, comparative biology and taxonomic classification.</title>
        <authorList>
            <person name="Goeker M."/>
        </authorList>
    </citation>
    <scope>NUCLEOTIDE SEQUENCE [LARGE SCALE GENOMIC DNA]</scope>
    <source>
        <strain evidence="6 7">DSM 16974</strain>
    </source>
</reference>
<name>A0A3N1NW91_9GAMM</name>
<dbReference type="AlphaFoldDB" id="A0A3N1NW91"/>
<comment type="similarity">
    <text evidence="5">Belongs to the DarP family.</text>
</comment>
<evidence type="ECO:0000256" key="3">
    <source>
        <dbReference type="ARBA" id="ARBA00022730"/>
    </source>
</evidence>
<evidence type="ECO:0000256" key="2">
    <source>
        <dbReference type="ARBA" id="ARBA00022517"/>
    </source>
</evidence>
<organism evidence="6 7">
    <name type="scientific">Marinimicrobium koreense</name>
    <dbReference type="NCBI Taxonomy" id="306545"/>
    <lineage>
        <taxon>Bacteria</taxon>
        <taxon>Pseudomonadati</taxon>
        <taxon>Pseudomonadota</taxon>
        <taxon>Gammaproteobacteria</taxon>
        <taxon>Cellvibrionales</taxon>
        <taxon>Cellvibrionaceae</taxon>
        <taxon>Marinimicrobium</taxon>
    </lineage>
</organism>
<dbReference type="RefSeq" id="WP_123636877.1">
    <property type="nucleotide sequence ID" value="NZ_RJUK01000001.1"/>
</dbReference>
<dbReference type="Gene3D" id="1.10.60.30">
    <property type="entry name" value="PSPTO4464-like domains"/>
    <property type="match status" value="2"/>
</dbReference>
<dbReference type="InterPro" id="IPR006839">
    <property type="entry name" value="DarP"/>
</dbReference>
<dbReference type="CDD" id="cd16331">
    <property type="entry name" value="YjgA-like"/>
    <property type="match status" value="1"/>
</dbReference>
<keyword evidence="1 5" id="KW-0963">Cytoplasm</keyword>
<keyword evidence="2 5" id="KW-0690">Ribosome biogenesis</keyword>
<dbReference type="PANTHER" id="PTHR38101">
    <property type="entry name" value="UPF0307 PROTEIN YJGA"/>
    <property type="match status" value="1"/>
</dbReference>
<dbReference type="GO" id="GO:1902626">
    <property type="term" value="P:assembly of large subunit precursor of preribosome"/>
    <property type="evidence" value="ECO:0007669"/>
    <property type="project" value="UniProtKB-UniRule"/>
</dbReference>
<sequence length="177" mass="20771">MTDRKFFDDDSEQDDDFVSKTQRKKEMHALQELGKQLVELNDEQLARMPLEPKLEAAVVEMRRIRHREARRRQLQFIGRLMRDADQDGIQAALDQFNHQSRASIQIHHQAEQWRDRLLTEPDALQEFIDQHPGVDIQHLRQLLRQAQKEASQNKAPSSARKLFKEIRDTLSEAALNG</sequence>
<evidence type="ECO:0000313" key="6">
    <source>
        <dbReference type="EMBL" id="ROQ19528.1"/>
    </source>
</evidence>
<dbReference type="SUPFAM" id="SSF158710">
    <property type="entry name" value="PSPTO4464-like"/>
    <property type="match status" value="1"/>
</dbReference>
<dbReference type="PIRSF" id="PIRSF016183">
    <property type="entry name" value="UCP016183"/>
    <property type="match status" value="1"/>
</dbReference>
<dbReference type="InterPro" id="IPR023153">
    <property type="entry name" value="DarP_sf"/>
</dbReference>
<accession>A0A3N1NW91</accession>
<protein>
    <recommendedName>
        <fullName evidence="5">Dual-action ribosomal maturation protein DarP</fullName>
    </recommendedName>
    <alternativeName>
        <fullName evidence="5">Large ribosomal subunit assembly factor DarP</fullName>
    </alternativeName>
</protein>
<comment type="caution">
    <text evidence="6">The sequence shown here is derived from an EMBL/GenBank/DDBJ whole genome shotgun (WGS) entry which is preliminary data.</text>
</comment>
<comment type="function">
    <text evidence="5">Member of a network of 50S ribosomal subunit biogenesis factors which assembles along the 30S-50S interface, preventing incorrect 23S rRNA structures from forming. Promotes peptidyl transferase center (PTC) maturation.</text>
</comment>
<dbReference type="Proteomes" id="UP000273643">
    <property type="component" value="Unassembled WGS sequence"/>
</dbReference>
<dbReference type="GO" id="GO:0043022">
    <property type="term" value="F:ribosome binding"/>
    <property type="evidence" value="ECO:0007669"/>
    <property type="project" value="UniProtKB-UniRule"/>
</dbReference>
<evidence type="ECO:0000313" key="7">
    <source>
        <dbReference type="Proteomes" id="UP000273643"/>
    </source>
</evidence>
<dbReference type="Pfam" id="PF04751">
    <property type="entry name" value="DarP"/>
    <property type="match status" value="1"/>
</dbReference>
<dbReference type="GO" id="GO:0019843">
    <property type="term" value="F:rRNA binding"/>
    <property type="evidence" value="ECO:0007669"/>
    <property type="project" value="UniProtKB-UniRule"/>
</dbReference>
<dbReference type="GO" id="GO:0005829">
    <property type="term" value="C:cytosol"/>
    <property type="evidence" value="ECO:0007669"/>
    <property type="project" value="TreeGrafter"/>
</dbReference>
<keyword evidence="3 5" id="KW-0699">rRNA-binding</keyword>
<gene>
    <name evidence="5" type="primary">darP</name>
    <name evidence="6" type="ORF">EDC38_0112</name>
</gene>
<evidence type="ECO:0000256" key="5">
    <source>
        <dbReference type="HAMAP-Rule" id="MF_00765"/>
    </source>
</evidence>
<keyword evidence="7" id="KW-1185">Reference proteome</keyword>
<dbReference type="EMBL" id="RJUK01000001">
    <property type="protein sequence ID" value="ROQ19528.1"/>
    <property type="molecule type" value="Genomic_DNA"/>
</dbReference>
<keyword evidence="4 5" id="KW-0694">RNA-binding</keyword>
<comment type="subcellular location">
    <subcellularLocation>
        <location evidence="5">Cytoplasm</location>
    </subcellularLocation>
    <text evidence="5">Associates with late stage pre-50S ribosomal subunits.</text>
</comment>
<dbReference type="PANTHER" id="PTHR38101:SF1">
    <property type="entry name" value="UPF0307 PROTEIN YJGA"/>
    <property type="match status" value="1"/>
</dbReference>
<dbReference type="NCBIfam" id="NF003593">
    <property type="entry name" value="PRK05255.1-1"/>
    <property type="match status" value="1"/>
</dbReference>
<evidence type="ECO:0000256" key="1">
    <source>
        <dbReference type="ARBA" id="ARBA00022490"/>
    </source>
</evidence>